<organism evidence="2">
    <name type="scientific">marine sediment metagenome</name>
    <dbReference type="NCBI Taxonomy" id="412755"/>
    <lineage>
        <taxon>unclassified sequences</taxon>
        <taxon>metagenomes</taxon>
        <taxon>ecological metagenomes</taxon>
    </lineage>
</organism>
<reference evidence="2" key="1">
    <citation type="journal article" date="2015" name="Nature">
        <title>Complex archaea that bridge the gap between prokaryotes and eukaryotes.</title>
        <authorList>
            <person name="Spang A."/>
            <person name="Saw J.H."/>
            <person name="Jorgensen S.L."/>
            <person name="Zaremba-Niedzwiedzka K."/>
            <person name="Martijn J."/>
            <person name="Lind A.E."/>
            <person name="van Eijk R."/>
            <person name="Schleper C."/>
            <person name="Guy L."/>
            <person name="Ettema T.J."/>
        </authorList>
    </citation>
    <scope>NUCLEOTIDE SEQUENCE</scope>
</reference>
<evidence type="ECO:0000313" key="2">
    <source>
        <dbReference type="EMBL" id="KKL46123.1"/>
    </source>
</evidence>
<protein>
    <recommendedName>
        <fullName evidence="3">Short-chain dehydrogenase/reductase SDR</fullName>
    </recommendedName>
</protein>
<feature type="region of interest" description="Disordered" evidence="1">
    <location>
        <begin position="89"/>
        <end position="142"/>
    </location>
</feature>
<accession>A0A0F9C9P8</accession>
<comment type="caution">
    <text evidence="2">The sequence shown here is derived from an EMBL/GenBank/DDBJ whole genome shotgun (WGS) entry which is preliminary data.</text>
</comment>
<dbReference type="Gene3D" id="3.40.50.720">
    <property type="entry name" value="NAD(P)-binding Rossmann-like Domain"/>
    <property type="match status" value="1"/>
</dbReference>
<evidence type="ECO:0008006" key="3">
    <source>
        <dbReference type="Google" id="ProtNLM"/>
    </source>
</evidence>
<sequence>MGLLDGKPAIVTGSARGIGRAAAELLDSQGTKVPTNDLVATAVEAFSKLDIASTTPAAPAMVRATSCRTSISGRCSTCTTSCRYGYWAQRPPHVGAGEEGGQGGLPQGRQRPLSSGTMGNAGHANYPASKSSAVSLTKRLTK</sequence>
<dbReference type="SUPFAM" id="SSF51735">
    <property type="entry name" value="NAD(P)-binding Rossmann-fold domains"/>
    <property type="match status" value="1"/>
</dbReference>
<dbReference type="AlphaFoldDB" id="A0A0F9C9P8"/>
<feature type="compositionally biased region" description="Gly residues" evidence="1">
    <location>
        <begin position="97"/>
        <end position="106"/>
    </location>
</feature>
<evidence type="ECO:0000256" key="1">
    <source>
        <dbReference type="SAM" id="MobiDB-lite"/>
    </source>
</evidence>
<dbReference type="InterPro" id="IPR036291">
    <property type="entry name" value="NAD(P)-bd_dom_sf"/>
</dbReference>
<dbReference type="PRINTS" id="PR00081">
    <property type="entry name" value="GDHRDH"/>
</dbReference>
<dbReference type="InterPro" id="IPR002347">
    <property type="entry name" value="SDR_fam"/>
</dbReference>
<dbReference type="EMBL" id="LAZR01034149">
    <property type="protein sequence ID" value="KKL46123.1"/>
    <property type="molecule type" value="Genomic_DNA"/>
</dbReference>
<proteinExistence type="predicted"/>
<name>A0A0F9C9P8_9ZZZZ</name>
<gene>
    <name evidence="2" type="ORF">LCGC14_2348720</name>
</gene>